<accession>A0A1G2G2T3</accession>
<organism evidence="5 6">
    <name type="scientific">Candidatus Ryanbacteria bacterium RIFCSPHIGHO2_01_FULL_45_22</name>
    <dbReference type="NCBI Taxonomy" id="1802114"/>
    <lineage>
        <taxon>Bacteria</taxon>
        <taxon>Candidatus Ryaniibacteriota</taxon>
    </lineage>
</organism>
<comment type="subcellular location">
    <subcellularLocation>
        <location evidence="3">Cytoplasm</location>
    </subcellularLocation>
</comment>
<dbReference type="HAMAP" id="MF_00088">
    <property type="entry name" value="KhpA"/>
    <property type="match status" value="1"/>
</dbReference>
<dbReference type="EMBL" id="MHNK01000001">
    <property type="protein sequence ID" value="OGZ44614.1"/>
    <property type="molecule type" value="Genomic_DNA"/>
</dbReference>
<name>A0A1G2G2T3_9BACT</name>
<reference evidence="5 6" key="1">
    <citation type="journal article" date="2016" name="Nat. Commun.">
        <title>Thousands of microbial genomes shed light on interconnected biogeochemical processes in an aquifer system.</title>
        <authorList>
            <person name="Anantharaman K."/>
            <person name="Brown C.T."/>
            <person name="Hug L.A."/>
            <person name="Sharon I."/>
            <person name="Castelle C.J."/>
            <person name="Probst A.J."/>
            <person name="Thomas B.C."/>
            <person name="Singh A."/>
            <person name="Wilkins M.J."/>
            <person name="Karaoz U."/>
            <person name="Brodie E.L."/>
            <person name="Williams K.H."/>
            <person name="Hubbard S.S."/>
            <person name="Banfield J.F."/>
        </authorList>
    </citation>
    <scope>NUCLEOTIDE SEQUENCE [LARGE SCALE GENOMIC DNA]</scope>
</reference>
<comment type="subunit">
    <text evidence="3">Forms a complex with KhpB.</text>
</comment>
<keyword evidence="1 3" id="KW-0963">Cytoplasm</keyword>
<dbReference type="GO" id="GO:0009252">
    <property type="term" value="P:peptidoglycan biosynthetic process"/>
    <property type="evidence" value="ECO:0007669"/>
    <property type="project" value="UniProtKB-UniRule"/>
</dbReference>
<gene>
    <name evidence="3" type="primary">khpA</name>
    <name evidence="5" type="ORF">A2719_04350</name>
</gene>
<dbReference type="GO" id="GO:0005737">
    <property type="term" value="C:cytoplasm"/>
    <property type="evidence" value="ECO:0007669"/>
    <property type="project" value="UniProtKB-SubCell"/>
</dbReference>
<dbReference type="AlphaFoldDB" id="A0A1G2G2T3"/>
<dbReference type="Gene3D" id="3.30.300.20">
    <property type="match status" value="1"/>
</dbReference>
<dbReference type="SUPFAM" id="SSF54814">
    <property type="entry name" value="Prokaryotic type KH domain (KH-domain type II)"/>
    <property type="match status" value="1"/>
</dbReference>
<dbReference type="GO" id="GO:0008360">
    <property type="term" value="P:regulation of cell shape"/>
    <property type="evidence" value="ECO:0007669"/>
    <property type="project" value="UniProtKB-KW"/>
</dbReference>
<proteinExistence type="inferred from homology"/>
<dbReference type="Proteomes" id="UP000177480">
    <property type="component" value="Unassembled WGS sequence"/>
</dbReference>
<keyword evidence="3" id="KW-0143">Chaperone</keyword>
<dbReference type="InterPro" id="IPR009019">
    <property type="entry name" value="KH_sf_prok-type"/>
</dbReference>
<protein>
    <recommendedName>
        <fullName evidence="3">RNA-binding protein KhpA</fullName>
    </recommendedName>
    <alternativeName>
        <fullName evidence="3">KH-domain protein A</fullName>
    </alternativeName>
</protein>
<keyword evidence="3" id="KW-0961">Cell wall biogenesis/degradation</keyword>
<dbReference type="InterPro" id="IPR020627">
    <property type="entry name" value="KhpA"/>
</dbReference>
<evidence type="ECO:0000313" key="5">
    <source>
        <dbReference type="EMBL" id="OGZ44614.1"/>
    </source>
</evidence>
<evidence type="ECO:0000256" key="4">
    <source>
        <dbReference type="SAM" id="MobiDB-lite"/>
    </source>
</evidence>
<evidence type="ECO:0000256" key="2">
    <source>
        <dbReference type="ARBA" id="ARBA00022884"/>
    </source>
</evidence>
<comment type="caution">
    <text evidence="5">The sequence shown here is derived from an EMBL/GenBank/DDBJ whole genome shotgun (WGS) entry which is preliminary data.</text>
</comment>
<dbReference type="GO" id="GO:0071555">
    <property type="term" value="P:cell wall organization"/>
    <property type="evidence" value="ECO:0007669"/>
    <property type="project" value="UniProtKB-KW"/>
</dbReference>
<dbReference type="STRING" id="1802114.A2719_04350"/>
<sequence length="113" mass="12677">MEFSDKEFLEYVIKSLVDNPEAVKVDRKVDEMGVLLTLKVDPTNMGQVIGRNGNTAKAIRMLLRVVGIKNNARVNLKIEEPEGGRVDRDGTARPRTDRGDRRGVDEVVDDLKL</sequence>
<dbReference type="Pfam" id="PF13083">
    <property type="entry name" value="KH_KhpA-B"/>
    <property type="match status" value="1"/>
</dbReference>
<keyword evidence="2 3" id="KW-0694">RNA-binding</keyword>
<evidence type="ECO:0000256" key="1">
    <source>
        <dbReference type="ARBA" id="ARBA00022490"/>
    </source>
</evidence>
<dbReference type="PANTHER" id="PTHR34654">
    <property type="entry name" value="UPF0109 PROTEIN SCO5592"/>
    <property type="match status" value="1"/>
</dbReference>
<evidence type="ECO:0000313" key="6">
    <source>
        <dbReference type="Proteomes" id="UP000177480"/>
    </source>
</evidence>
<dbReference type="CDD" id="cd22533">
    <property type="entry name" value="KH-II_YlqC-like"/>
    <property type="match status" value="1"/>
</dbReference>
<keyword evidence="3" id="KW-0133">Cell shape</keyword>
<comment type="similarity">
    <text evidence="3">Belongs to the KhpA RNA-binding protein family.</text>
</comment>
<dbReference type="PANTHER" id="PTHR34654:SF1">
    <property type="entry name" value="RNA-BINDING PROTEIN KHPA"/>
    <property type="match status" value="1"/>
</dbReference>
<feature type="region of interest" description="Disordered" evidence="4">
    <location>
        <begin position="79"/>
        <end position="113"/>
    </location>
</feature>
<evidence type="ECO:0000256" key="3">
    <source>
        <dbReference type="HAMAP-Rule" id="MF_00088"/>
    </source>
</evidence>
<comment type="function">
    <text evidence="3">A probable RNA chaperone. Forms a complex with KhpB which binds to cellular RNA and controls its expression. Plays a role in peptidoglycan (PG) homeostasis and cell length regulation.</text>
</comment>
<dbReference type="GO" id="GO:0003723">
    <property type="term" value="F:RNA binding"/>
    <property type="evidence" value="ECO:0007669"/>
    <property type="project" value="UniProtKB-UniRule"/>
</dbReference>
<dbReference type="InterPro" id="IPR015946">
    <property type="entry name" value="KH_dom-like_a/b"/>
</dbReference>